<dbReference type="PANTHER" id="PTHR11851:SF49">
    <property type="entry name" value="MITOCHONDRIAL-PROCESSING PEPTIDASE SUBUNIT ALPHA"/>
    <property type="match status" value="1"/>
</dbReference>
<name>A0A939DNK1_9ALTE</name>
<feature type="domain" description="Peptidase M16 C-terminal" evidence="5">
    <location>
        <begin position="216"/>
        <end position="391"/>
    </location>
</feature>
<evidence type="ECO:0000313" key="7">
    <source>
        <dbReference type="Proteomes" id="UP000664654"/>
    </source>
</evidence>
<accession>A0A939DNK1</accession>
<evidence type="ECO:0000259" key="5">
    <source>
        <dbReference type="Pfam" id="PF05193"/>
    </source>
</evidence>
<dbReference type="AlphaFoldDB" id="A0A939DNK1"/>
<dbReference type="EMBL" id="JAFKCV010000003">
    <property type="protein sequence ID" value="MBN7825066.1"/>
    <property type="molecule type" value="Genomic_DNA"/>
</dbReference>
<feature type="domain" description="Peptidase M16 C-terminal" evidence="5">
    <location>
        <begin position="683"/>
        <end position="855"/>
    </location>
</feature>
<dbReference type="InterPro" id="IPR011765">
    <property type="entry name" value="Pept_M16_N"/>
</dbReference>
<evidence type="ECO:0000256" key="3">
    <source>
        <dbReference type="SAM" id="SignalP"/>
    </source>
</evidence>
<comment type="similarity">
    <text evidence="1">Belongs to the peptidase M16 family.</text>
</comment>
<evidence type="ECO:0000256" key="1">
    <source>
        <dbReference type="ARBA" id="ARBA00007261"/>
    </source>
</evidence>
<dbReference type="InterPro" id="IPR050361">
    <property type="entry name" value="MPP/UQCRC_Complex"/>
</dbReference>
<keyword evidence="3" id="KW-0732">Signal</keyword>
<evidence type="ECO:0000313" key="6">
    <source>
        <dbReference type="EMBL" id="MBN7825066.1"/>
    </source>
</evidence>
<feature type="region of interest" description="Disordered" evidence="2">
    <location>
        <begin position="468"/>
        <end position="513"/>
    </location>
</feature>
<dbReference type="InterPro" id="IPR011249">
    <property type="entry name" value="Metalloenz_LuxS/M16"/>
</dbReference>
<evidence type="ECO:0000259" key="4">
    <source>
        <dbReference type="Pfam" id="PF00675"/>
    </source>
</evidence>
<dbReference type="InterPro" id="IPR007863">
    <property type="entry name" value="Peptidase_M16_C"/>
</dbReference>
<dbReference type="Proteomes" id="UP000664654">
    <property type="component" value="Unassembled WGS sequence"/>
</dbReference>
<dbReference type="Pfam" id="PF05193">
    <property type="entry name" value="Peptidase_M16_C"/>
    <property type="match status" value="2"/>
</dbReference>
<protein>
    <submittedName>
        <fullName evidence="6">Insulinase family protein</fullName>
    </submittedName>
</protein>
<dbReference type="Gene3D" id="3.30.830.10">
    <property type="entry name" value="Metalloenzyme, LuxS/M16 peptidase-like"/>
    <property type="match status" value="4"/>
</dbReference>
<dbReference type="PROSITE" id="PS51257">
    <property type="entry name" value="PROKAR_LIPOPROTEIN"/>
    <property type="match status" value="1"/>
</dbReference>
<gene>
    <name evidence="6" type="ORF">J0A66_07510</name>
</gene>
<evidence type="ECO:0000256" key="2">
    <source>
        <dbReference type="SAM" id="MobiDB-lite"/>
    </source>
</evidence>
<dbReference type="RefSeq" id="WP_206573170.1">
    <property type="nucleotide sequence ID" value="NZ_JAFKCV010000003.1"/>
</dbReference>
<feature type="chain" id="PRO_5037957587" evidence="3">
    <location>
        <begin position="26"/>
        <end position="948"/>
    </location>
</feature>
<dbReference type="PANTHER" id="PTHR11851">
    <property type="entry name" value="METALLOPROTEASE"/>
    <property type="match status" value="1"/>
</dbReference>
<feature type="domain" description="Peptidase M16 N-terminal" evidence="4">
    <location>
        <begin position="61"/>
        <end position="177"/>
    </location>
</feature>
<dbReference type="SUPFAM" id="SSF63411">
    <property type="entry name" value="LuxS/MPP-like metallohydrolase"/>
    <property type="match status" value="4"/>
</dbReference>
<reference evidence="6" key="1">
    <citation type="submission" date="2021-03" db="EMBL/GenBank/DDBJ databases">
        <title>novel species isolated from a fishpond in China.</title>
        <authorList>
            <person name="Lu H."/>
            <person name="Cai Z."/>
        </authorList>
    </citation>
    <scope>NUCLEOTIDE SEQUENCE</scope>
    <source>
        <strain evidence="6">JCM 30855</strain>
    </source>
</reference>
<proteinExistence type="inferred from homology"/>
<dbReference type="GO" id="GO:0046872">
    <property type="term" value="F:metal ion binding"/>
    <property type="evidence" value="ECO:0007669"/>
    <property type="project" value="InterPro"/>
</dbReference>
<dbReference type="Pfam" id="PF00675">
    <property type="entry name" value="Peptidase_M16"/>
    <property type="match status" value="2"/>
</dbReference>
<comment type="caution">
    <text evidence="6">The sequence shown here is derived from an EMBL/GenBank/DDBJ whole genome shotgun (WGS) entry which is preliminary data.</text>
</comment>
<keyword evidence="7" id="KW-1185">Reference proteome</keyword>
<sequence>MTKASCLLVAVALISLTACSPTPNASLPAGVTLIEKVQASDDTLVIPYSKYRLANGLTLIVHEDHSDPLVHVDVTYHVGSSREEPGQSGFAHFFEHMMFQGTEHVADEEHFRLITEAGGTMNGTTSSDRTNYYQTVPVNQLETVLWLESDRMGFLLDAVTQEKFEVQRETVKNERGQRVDNQPYGRLGESVAQALYPPDHPYSWPVIGWMEDLNRVNVNDLKKFFLRWYGPNNATLTVGGDVNSQEVVRLVDKYFGDIPAGPAVSPPTAPEVALDRTRYLSLQDNVHLPLLYIAYPTVEAFHPDEAALDVLMQILGSGRNSLLYQNLVKSQQAVQAQASHGCSELACQFALLALPHPSAGMSLDKMEQAIRDSLQEFEQRGVTQDDLDKIKVEIYTDAIFGLQSVQGKVSQLASYETFLGNPDFIQKQVDRYKSVSKEDVMRVYDKYIKDQPSVVMSIVPAGQPQLAAREDNYQPPVRPQLGPSDTKAEDLSFRTTPKTFDRSVRPKPGPNPAVTLPVYWQDKWANGIEILGTDNPETPTTALLLRVQGGAYQQAPEKAGVAGILAAMLTEDTQLRSSEEMSRALDKLGSSILVSATDESLDVFVNSLSENLPQTLNLLEEFLFMPAFNPDDFDRIKNRAIESVRNAKKNPGYLANEALRELLYGKDSIAGMPRGGTEQSLASISLADVKNYYQTWFKPAEAELILVSDLDKQAIFANLDKMQAWTGSAPDAEPVFGEPVYQPGSIYLVNKDEAAQSAIRIGKRGLKKDFTGEFYRTGLMNFPLGGAFNSRINLNLREDKGYTYGAGSGFGGDSYVGRLTVSADVRADVTVEALKELYGEIRQYAKEGIDKNELAFLRLAINQQDALEYETPYAKLSFLAQILKYDLEPGFVKARARIVDNITAKEINALAEKHLQLDEMVTVIVGDAETLKPKLQELDKPVMDYHLE</sequence>
<organism evidence="6 7">
    <name type="scientific">Bowmanella dokdonensis</name>
    <dbReference type="NCBI Taxonomy" id="751969"/>
    <lineage>
        <taxon>Bacteria</taxon>
        <taxon>Pseudomonadati</taxon>
        <taxon>Pseudomonadota</taxon>
        <taxon>Gammaproteobacteria</taxon>
        <taxon>Alteromonadales</taxon>
        <taxon>Alteromonadaceae</taxon>
        <taxon>Bowmanella</taxon>
    </lineage>
</organism>
<feature type="domain" description="Peptidase M16 N-terminal" evidence="4">
    <location>
        <begin position="533"/>
        <end position="664"/>
    </location>
</feature>
<feature type="signal peptide" evidence="3">
    <location>
        <begin position="1"/>
        <end position="25"/>
    </location>
</feature>